<protein>
    <submittedName>
        <fullName evidence="1">Loader and inhibitor of G40P protein</fullName>
    </submittedName>
</protein>
<keyword evidence="2" id="KW-1185">Reference proteome</keyword>
<evidence type="ECO:0000313" key="1">
    <source>
        <dbReference type="EMBL" id="TYO95146.1"/>
    </source>
</evidence>
<proteinExistence type="predicted"/>
<dbReference type="RefSeq" id="WP_166511881.1">
    <property type="nucleotide sequence ID" value="NZ_VNHM01000009.1"/>
</dbReference>
<name>A0A5S4ZQU0_9FIRM</name>
<evidence type="ECO:0000313" key="2">
    <source>
        <dbReference type="Proteomes" id="UP000323166"/>
    </source>
</evidence>
<dbReference type="EMBL" id="VNHM01000009">
    <property type="protein sequence ID" value="TYO95146.1"/>
    <property type="molecule type" value="Genomic_DNA"/>
</dbReference>
<dbReference type="Gene3D" id="1.10.8.200">
    <property type="entry name" value="Replisome organizer (g39p helicase loader/inhibitor protein)"/>
    <property type="match status" value="1"/>
</dbReference>
<gene>
    <name evidence="1" type="ORF">LX24_01875</name>
</gene>
<dbReference type="Proteomes" id="UP000323166">
    <property type="component" value="Unassembled WGS sequence"/>
</dbReference>
<organism evidence="1 2">
    <name type="scientific">Desulfallas thermosapovorans DSM 6562</name>
    <dbReference type="NCBI Taxonomy" id="1121431"/>
    <lineage>
        <taxon>Bacteria</taxon>
        <taxon>Bacillati</taxon>
        <taxon>Bacillota</taxon>
        <taxon>Clostridia</taxon>
        <taxon>Eubacteriales</taxon>
        <taxon>Desulfallaceae</taxon>
        <taxon>Desulfallas</taxon>
    </lineage>
</organism>
<accession>A0A5S4ZQU0</accession>
<reference evidence="1 2" key="1">
    <citation type="submission" date="2019-07" db="EMBL/GenBank/DDBJ databases">
        <title>Genomic Encyclopedia of Type Strains, Phase I: the one thousand microbial genomes (KMG-I) project.</title>
        <authorList>
            <person name="Kyrpides N."/>
        </authorList>
    </citation>
    <scope>NUCLEOTIDE SEQUENCE [LARGE SCALE GENOMIC DNA]</scope>
    <source>
        <strain evidence="1 2">DSM 6562</strain>
    </source>
</reference>
<dbReference type="AlphaFoldDB" id="A0A5S4ZQU0"/>
<sequence length="168" mass="18894">MTEKEAITLVGMLFAAYPKFEAPKATIKLYQQFLQDLDFNLARAAVTKHIAVSQYFPTIAELRDAALSLTNKTPSASDAWCEVMEQISKIGSYGAPKFSHPAIKKAVNAIGWTNLCWSEEIGVERAHFLKIYEVYRKREVENAKILPLFKKLGLKMPEMPALPEETVS</sequence>
<comment type="caution">
    <text evidence="1">The sequence shown here is derived from an EMBL/GenBank/DDBJ whole genome shotgun (WGS) entry which is preliminary data.</text>
</comment>